<evidence type="ECO:0000313" key="7">
    <source>
        <dbReference type="Proteomes" id="UP000664534"/>
    </source>
</evidence>
<keyword evidence="7" id="KW-1185">Reference proteome</keyword>
<evidence type="ECO:0000256" key="1">
    <source>
        <dbReference type="ARBA" id="ARBA00022793"/>
    </source>
</evidence>
<reference evidence="6" key="1">
    <citation type="submission" date="2021-03" db="EMBL/GenBank/DDBJ databases">
        <authorList>
            <person name="Tagirdzhanova G."/>
        </authorList>
    </citation>
    <scope>NUCLEOTIDE SEQUENCE</scope>
</reference>
<sequence length="456" mass="50207">MMYLVSALGALLFSSTSVLSAPYGNTSQYSPQIQAIIDAATADGIDLVALPFAAAAFAGIEEVQIPIKINNTVKKERIDVHVHAIPEWYGNLIPVPAGTPDPLPPWSVQSHLAFMAANDISHDVLSISTPGSQIFLGNGVLSVGLARLLNEVSSPRYLKNDAREADDAERKQWVAALVRTYPEKFSFYATAPLPYVPEAIKEIEYARTKLGAVGTVLLSNHEGHYLGDPLFTPFFQFLDARPSEQEAIFIHPQTPYLRLSNGTLIVANPTPYPTFFAEFFFDTARTVISLTESLTLQNYTHINYQLPHEGDAWPSVEDRLLKSGPVALELSSKEIYNTRYVLASQAFSKINTYLFHPSPLQYSISTKPPLRFWYDSAGPVFYNQVKGLLGYGVPTTQLVLGTDYPYVPPFVPPFVPVQSIPDSILDADFITQAEKLSVFTNAKNIFGGHIGCCVGR</sequence>
<feature type="signal peptide" evidence="4">
    <location>
        <begin position="1"/>
        <end position="20"/>
    </location>
</feature>
<feature type="domain" description="Amidohydrolase-related" evidence="5">
    <location>
        <begin position="78"/>
        <end position="239"/>
    </location>
</feature>
<evidence type="ECO:0000256" key="4">
    <source>
        <dbReference type="SAM" id="SignalP"/>
    </source>
</evidence>
<evidence type="ECO:0000256" key="3">
    <source>
        <dbReference type="RuleBase" id="RU366045"/>
    </source>
</evidence>
<keyword evidence="1 3" id="KW-0210">Decarboxylase</keyword>
<dbReference type="Pfam" id="PF04909">
    <property type="entry name" value="Amidohydro_2"/>
    <property type="match status" value="1"/>
</dbReference>
<keyword evidence="4" id="KW-0732">Signal</keyword>
<proteinExistence type="inferred from homology"/>
<dbReference type="GO" id="GO:0016831">
    <property type="term" value="F:carboxy-lyase activity"/>
    <property type="evidence" value="ECO:0007669"/>
    <property type="project" value="UniProtKB-KW"/>
</dbReference>
<comment type="caution">
    <text evidence="6">The sequence shown here is derived from an EMBL/GenBank/DDBJ whole genome shotgun (WGS) entry which is preliminary data.</text>
</comment>
<feature type="chain" id="PRO_5034263314" description="Amidohydrolase-related domain-containing protein" evidence="4">
    <location>
        <begin position="21"/>
        <end position="456"/>
    </location>
</feature>
<dbReference type="Proteomes" id="UP000664534">
    <property type="component" value="Unassembled WGS sequence"/>
</dbReference>
<dbReference type="InterPro" id="IPR032465">
    <property type="entry name" value="ACMSD"/>
</dbReference>
<dbReference type="OrthoDB" id="2832284at2759"/>
<dbReference type="InterPro" id="IPR032466">
    <property type="entry name" value="Metal_Hydrolase"/>
</dbReference>
<dbReference type="EMBL" id="CAJPDT010000020">
    <property type="protein sequence ID" value="CAF9918139.1"/>
    <property type="molecule type" value="Genomic_DNA"/>
</dbReference>
<dbReference type="PANTHER" id="PTHR21240:SF32">
    <property type="entry name" value="AMIDOHYDROLASE-RELATED DOMAIN-CONTAINING PROTEIN"/>
    <property type="match status" value="1"/>
</dbReference>
<dbReference type="Gene3D" id="3.20.20.140">
    <property type="entry name" value="Metal-dependent hydrolases"/>
    <property type="match status" value="1"/>
</dbReference>
<keyword evidence="2 3" id="KW-0456">Lyase</keyword>
<evidence type="ECO:0000259" key="5">
    <source>
        <dbReference type="Pfam" id="PF04909"/>
    </source>
</evidence>
<dbReference type="GO" id="GO:0019748">
    <property type="term" value="P:secondary metabolic process"/>
    <property type="evidence" value="ECO:0007669"/>
    <property type="project" value="TreeGrafter"/>
</dbReference>
<accession>A0A8H3F537</accession>
<evidence type="ECO:0000256" key="2">
    <source>
        <dbReference type="ARBA" id="ARBA00023239"/>
    </source>
</evidence>
<dbReference type="PANTHER" id="PTHR21240">
    <property type="entry name" value="2-AMINO-3-CARBOXYLMUCONATE-6-SEMIALDEHYDE DECARBOXYLASE"/>
    <property type="match status" value="1"/>
</dbReference>
<gene>
    <name evidence="6" type="ORF">IMSHALPRED_004220</name>
</gene>
<organism evidence="6 7">
    <name type="scientific">Imshaugia aleurites</name>
    <dbReference type="NCBI Taxonomy" id="172621"/>
    <lineage>
        <taxon>Eukaryota</taxon>
        <taxon>Fungi</taxon>
        <taxon>Dikarya</taxon>
        <taxon>Ascomycota</taxon>
        <taxon>Pezizomycotina</taxon>
        <taxon>Lecanoromycetes</taxon>
        <taxon>OSLEUM clade</taxon>
        <taxon>Lecanoromycetidae</taxon>
        <taxon>Lecanorales</taxon>
        <taxon>Lecanorineae</taxon>
        <taxon>Parmeliaceae</taxon>
        <taxon>Imshaugia</taxon>
    </lineage>
</organism>
<dbReference type="SUPFAM" id="SSF51556">
    <property type="entry name" value="Metallo-dependent hydrolases"/>
    <property type="match status" value="1"/>
</dbReference>
<dbReference type="InterPro" id="IPR006680">
    <property type="entry name" value="Amidohydro-rel"/>
</dbReference>
<dbReference type="GO" id="GO:0005829">
    <property type="term" value="C:cytosol"/>
    <property type="evidence" value="ECO:0007669"/>
    <property type="project" value="TreeGrafter"/>
</dbReference>
<dbReference type="AlphaFoldDB" id="A0A8H3F537"/>
<evidence type="ECO:0000313" key="6">
    <source>
        <dbReference type="EMBL" id="CAF9918139.1"/>
    </source>
</evidence>
<name>A0A8H3F537_9LECA</name>
<protein>
    <recommendedName>
        <fullName evidence="5">Amidohydrolase-related domain-containing protein</fullName>
    </recommendedName>
</protein>
<comment type="similarity">
    <text evidence="3">Belongs to the metallo-dependent hydrolases superfamily.</text>
</comment>